<accession>A0ABS5J6A0</accession>
<proteinExistence type="predicted"/>
<dbReference type="PROSITE" id="PS51257">
    <property type="entry name" value="PROKAR_LIPOPROTEIN"/>
    <property type="match status" value="1"/>
</dbReference>
<sequence length="465" mass="51648">MYCILKKRVIPIFLCFTLLFLFACKKKPIDKENAIDQVDIESIKTSYYKDDSYKLMSTPLNDSLFIIWRLQWDHILIGQENDKKAYYIPFSPEVVGGMRRVSKNIQVNEKRYLVAYKKNEKFQFYYASSVDQGNEIDKPLPFTGRLLFSKPGVSGGVYNEFNNGVRYKNPTGAHTESCLYYSICTWVGYCDGVQTVVYTRGQGTPTKTLTCGIPSISACPNTNWYSGWSSWDVFCTGDIIDPLPPPTLPNNNGGGSGGSGGGTLGSGGGGIYKLDTILIDPILVYPCFQWSVNAIFTNNMNNIITSIFNQLFGGTGDFTVVFTQGQYGNAFAAKAHPENNYYINIVFNTDQLAQSSRELIVASALHEMIHGIFLAKKVASGDPLEWGEAFQHQIMATSYVGNMADALQSILPNLTYADAEALAWGGLQGTNAWLNYKQTHAVEANNILLRADQFDKNHTKGTRCP</sequence>
<evidence type="ECO:0000313" key="1">
    <source>
        <dbReference type="EMBL" id="MBS0030591.1"/>
    </source>
</evidence>
<dbReference type="RefSeq" id="WP_211975729.1">
    <property type="nucleotide sequence ID" value="NZ_CBFHAM010000013.1"/>
</dbReference>
<dbReference type="EMBL" id="JAGTXB010000015">
    <property type="protein sequence ID" value="MBS0030591.1"/>
    <property type="molecule type" value="Genomic_DNA"/>
</dbReference>
<reference evidence="1 2" key="1">
    <citation type="submission" date="2021-04" db="EMBL/GenBank/DDBJ databases">
        <title>Chitinophaga sp. nov., isolated from the rhizosphere soil.</title>
        <authorList>
            <person name="He S."/>
        </authorList>
    </citation>
    <scope>NUCLEOTIDE SEQUENCE [LARGE SCALE GENOMIC DNA]</scope>
    <source>
        <strain evidence="1 2">2R12</strain>
    </source>
</reference>
<protein>
    <submittedName>
        <fullName evidence="1">Uncharacterized protein</fullName>
    </submittedName>
</protein>
<name>A0ABS5J6A0_9BACT</name>
<gene>
    <name evidence="1" type="ORF">KE626_24905</name>
</gene>
<evidence type="ECO:0000313" key="2">
    <source>
        <dbReference type="Proteomes" id="UP000676386"/>
    </source>
</evidence>
<keyword evidence="2" id="KW-1185">Reference proteome</keyword>
<comment type="caution">
    <text evidence="1">The sequence shown here is derived from an EMBL/GenBank/DDBJ whole genome shotgun (WGS) entry which is preliminary data.</text>
</comment>
<dbReference type="Proteomes" id="UP000676386">
    <property type="component" value="Unassembled WGS sequence"/>
</dbReference>
<organism evidence="1 2">
    <name type="scientific">Chitinophaga hostae</name>
    <dbReference type="NCBI Taxonomy" id="2831022"/>
    <lineage>
        <taxon>Bacteria</taxon>
        <taxon>Pseudomonadati</taxon>
        <taxon>Bacteroidota</taxon>
        <taxon>Chitinophagia</taxon>
        <taxon>Chitinophagales</taxon>
        <taxon>Chitinophagaceae</taxon>
        <taxon>Chitinophaga</taxon>
    </lineage>
</organism>